<dbReference type="Proteomes" id="UP000386466">
    <property type="component" value="Unassembled WGS sequence"/>
</dbReference>
<dbReference type="GO" id="GO:0004252">
    <property type="term" value="F:serine-type endopeptidase activity"/>
    <property type="evidence" value="ECO:0007669"/>
    <property type="project" value="InterPro"/>
</dbReference>
<dbReference type="PRINTS" id="PR00328">
    <property type="entry name" value="SAR1GTPBP"/>
</dbReference>
<evidence type="ECO:0000256" key="13">
    <source>
        <dbReference type="ARBA" id="ARBA00022892"/>
    </source>
</evidence>
<keyword evidence="8 24" id="KW-0645">Protease</keyword>
<evidence type="ECO:0000256" key="10">
    <source>
        <dbReference type="ARBA" id="ARBA00022801"/>
    </source>
</evidence>
<dbReference type="GO" id="GO:0005789">
    <property type="term" value="C:endoplasmic reticulum membrane"/>
    <property type="evidence" value="ECO:0007669"/>
    <property type="project" value="UniProtKB-SubCell"/>
</dbReference>
<dbReference type="GO" id="GO:0003925">
    <property type="term" value="F:G protein activity"/>
    <property type="evidence" value="ECO:0007669"/>
    <property type="project" value="UniProtKB-EC"/>
</dbReference>
<evidence type="ECO:0000256" key="8">
    <source>
        <dbReference type="ARBA" id="ARBA00022670"/>
    </source>
</evidence>
<evidence type="ECO:0000256" key="12">
    <source>
        <dbReference type="ARBA" id="ARBA00022825"/>
    </source>
</evidence>
<organism evidence="27 28">
    <name type="scientific">Lynx pardinus</name>
    <name type="common">Iberian lynx</name>
    <name type="synonym">Felis pardina</name>
    <dbReference type="NCBI Taxonomy" id="191816"/>
    <lineage>
        <taxon>Eukaryota</taxon>
        <taxon>Metazoa</taxon>
        <taxon>Chordata</taxon>
        <taxon>Craniata</taxon>
        <taxon>Vertebrata</taxon>
        <taxon>Euteleostomi</taxon>
        <taxon>Mammalia</taxon>
        <taxon>Eutheria</taxon>
        <taxon>Laurasiatheria</taxon>
        <taxon>Carnivora</taxon>
        <taxon>Feliformia</taxon>
        <taxon>Felidae</taxon>
        <taxon>Felinae</taxon>
        <taxon>Lynx</taxon>
    </lineage>
</organism>
<evidence type="ECO:0000256" key="5">
    <source>
        <dbReference type="ARBA" id="ARBA00007507"/>
    </source>
</evidence>
<dbReference type="InterPro" id="IPR039245">
    <property type="entry name" value="TYSND1/DEG15"/>
</dbReference>
<dbReference type="SUPFAM" id="SSF50494">
    <property type="entry name" value="Trypsin-like serine proteases"/>
    <property type="match status" value="2"/>
</dbReference>
<dbReference type="GO" id="GO:0005765">
    <property type="term" value="C:lysosomal membrane"/>
    <property type="evidence" value="ECO:0007669"/>
    <property type="project" value="UniProtKB-SubCell"/>
</dbReference>
<dbReference type="GO" id="GO:0005782">
    <property type="term" value="C:peroxisomal matrix"/>
    <property type="evidence" value="ECO:0007669"/>
    <property type="project" value="UniProtKB-ARBA"/>
</dbReference>
<keyword evidence="12 24" id="KW-0720">Serine protease</keyword>
<dbReference type="NCBIfam" id="TIGR00231">
    <property type="entry name" value="small_GTP"/>
    <property type="match status" value="1"/>
</dbReference>
<keyword evidence="10 24" id="KW-0378">Hydrolase</keyword>
<dbReference type="EC" id="3.4.21.-" evidence="24"/>
<dbReference type="PROSITE" id="PS51417">
    <property type="entry name" value="ARF"/>
    <property type="match status" value="1"/>
</dbReference>
<evidence type="ECO:0000256" key="4">
    <source>
        <dbReference type="ARBA" id="ARBA00004656"/>
    </source>
</evidence>
<reference evidence="27 28" key="1">
    <citation type="submission" date="2019-01" db="EMBL/GenBank/DDBJ databases">
        <authorList>
            <person name="Alioto T."/>
            <person name="Alioto T."/>
        </authorList>
    </citation>
    <scope>NUCLEOTIDE SEQUENCE [LARGE SCALE GENOMIC DNA]</scope>
</reference>
<evidence type="ECO:0000256" key="21">
    <source>
        <dbReference type="ARBA" id="ARBA00047660"/>
    </source>
</evidence>
<keyword evidence="18 24" id="KW-0576">Peroxisome</keyword>
<comment type="similarity">
    <text evidence="5">Belongs to the small GTPase superfamily. SAR1 family.</text>
</comment>
<dbReference type="FunFam" id="2.40.10.10:FF:000080">
    <property type="entry name" value="peroxisomal leader peptide-processing protease"/>
    <property type="match status" value="1"/>
</dbReference>
<proteinExistence type="inferred from homology"/>
<dbReference type="CDD" id="cd00879">
    <property type="entry name" value="Sar1"/>
    <property type="match status" value="1"/>
</dbReference>
<dbReference type="SMART" id="SM00177">
    <property type="entry name" value="ARF"/>
    <property type="match status" value="1"/>
</dbReference>
<keyword evidence="15" id="KW-0333">Golgi apparatus</keyword>
<keyword evidence="26" id="KW-0479">Metal-binding</keyword>
<protein>
    <recommendedName>
        <fullName evidence="23 24">Peroxisomal leader peptide-processing protease</fullName>
        <ecNumber evidence="24">3.4.21.-</ecNumber>
    </recommendedName>
</protein>
<dbReference type="SUPFAM" id="SSF52540">
    <property type="entry name" value="P-loop containing nucleoside triphosphate hydrolases"/>
    <property type="match status" value="1"/>
</dbReference>
<dbReference type="Gene3D" id="3.40.50.300">
    <property type="entry name" value="P-loop containing nucleotide triphosphate hydrolases"/>
    <property type="match status" value="1"/>
</dbReference>
<comment type="subcellular location">
    <subcellularLocation>
        <location evidence="3">Cytoplasm</location>
        <location evidence="3">Cytosol</location>
    </subcellularLocation>
    <subcellularLocation>
        <location evidence="2">Endoplasmic reticulum membrane</location>
        <topology evidence="2">Peripheral membrane protein</topology>
    </subcellularLocation>
    <subcellularLocation>
        <location evidence="20">Golgi apparatus</location>
        <location evidence="20">Golgi stack membrane</location>
        <topology evidence="20">Peripheral membrane protein</topology>
    </subcellularLocation>
    <subcellularLocation>
        <location evidence="4">Lysosome membrane</location>
    </subcellularLocation>
    <subcellularLocation>
        <location evidence="1 24">Peroxisome</location>
    </subcellularLocation>
</comment>
<dbReference type="AlphaFoldDB" id="A0A485PGD4"/>
<evidence type="ECO:0000256" key="7">
    <source>
        <dbReference type="ARBA" id="ARBA00022448"/>
    </source>
</evidence>
<keyword evidence="14" id="KW-0653">Protein transport</keyword>
<keyword evidence="28" id="KW-1185">Reference proteome</keyword>
<evidence type="ECO:0000256" key="22">
    <source>
        <dbReference type="ARBA" id="ARBA00060175"/>
    </source>
</evidence>
<dbReference type="Pfam" id="PF00025">
    <property type="entry name" value="Arf"/>
    <property type="match status" value="1"/>
</dbReference>
<feature type="binding site" evidence="25">
    <location>
        <begin position="32"/>
        <end position="39"/>
    </location>
    <ligand>
        <name>GTP</name>
        <dbReference type="ChEBI" id="CHEBI:37565"/>
    </ligand>
</feature>
<dbReference type="GO" id="GO:0016485">
    <property type="term" value="P:protein processing"/>
    <property type="evidence" value="ECO:0007669"/>
    <property type="project" value="InterPro"/>
</dbReference>
<evidence type="ECO:0000256" key="18">
    <source>
        <dbReference type="ARBA" id="ARBA00023140"/>
    </source>
</evidence>
<evidence type="ECO:0000256" key="15">
    <source>
        <dbReference type="ARBA" id="ARBA00023034"/>
    </source>
</evidence>
<dbReference type="Pfam" id="PF13365">
    <property type="entry name" value="Trypsin_2"/>
    <property type="match status" value="1"/>
</dbReference>
<dbReference type="Gene3D" id="2.40.10.120">
    <property type="match status" value="1"/>
</dbReference>
<evidence type="ECO:0000256" key="1">
    <source>
        <dbReference type="ARBA" id="ARBA00004275"/>
    </source>
</evidence>
<evidence type="ECO:0000256" key="25">
    <source>
        <dbReference type="PIRSR" id="PIRSR606689-1"/>
    </source>
</evidence>
<comment type="PTM">
    <text evidence="24">The full-lengh TYSND1 is the active the proteolytic processing of PTS1- and PTS2-proteins and in self-cleavage, and intermolecular self-cleavage of TYSND1 down-regulates its protease activity.</text>
</comment>
<dbReference type="PANTHER" id="PTHR21004:SF0">
    <property type="entry name" value="PEROXISOMAL LEADER PEPTIDE-PROCESSING PROTEASE"/>
    <property type="match status" value="1"/>
</dbReference>
<feature type="binding site" evidence="25">
    <location>
        <position position="78"/>
    </location>
    <ligand>
        <name>GTP</name>
        <dbReference type="ChEBI" id="CHEBI:37565"/>
    </ligand>
</feature>
<keyword evidence="26" id="KW-0460">Magnesium</keyword>
<evidence type="ECO:0000256" key="20">
    <source>
        <dbReference type="ARBA" id="ARBA00037843"/>
    </source>
</evidence>
<keyword evidence="17" id="KW-0472">Membrane</keyword>
<name>A0A485PGD4_LYNPA</name>
<dbReference type="EMBL" id="CAAGRJ010034565">
    <property type="protein sequence ID" value="VFV43887.1"/>
    <property type="molecule type" value="Genomic_DNA"/>
</dbReference>
<dbReference type="PANTHER" id="PTHR21004">
    <property type="entry name" value="SERINE PROTEASE-RELATED"/>
    <property type="match status" value="1"/>
</dbReference>
<dbReference type="GO" id="GO:0032580">
    <property type="term" value="C:Golgi cisterna membrane"/>
    <property type="evidence" value="ECO:0007669"/>
    <property type="project" value="UniProtKB-SubCell"/>
</dbReference>
<feature type="binding site" evidence="25">
    <location>
        <begin position="134"/>
        <end position="137"/>
    </location>
    <ligand>
        <name>GTP</name>
        <dbReference type="ChEBI" id="CHEBI:37565"/>
    </ligand>
</feature>
<evidence type="ECO:0000256" key="19">
    <source>
        <dbReference type="ARBA" id="ARBA00023228"/>
    </source>
</evidence>
<gene>
    <name evidence="27" type="ORF">LYPA_23C016795</name>
</gene>
<evidence type="ECO:0000256" key="16">
    <source>
        <dbReference type="ARBA" id="ARBA00023134"/>
    </source>
</evidence>
<keyword evidence="13" id="KW-0931">ER-Golgi transport</keyword>
<evidence type="ECO:0000313" key="27">
    <source>
        <dbReference type="EMBL" id="VFV43887.1"/>
    </source>
</evidence>
<keyword evidence="11" id="KW-0256">Endoplasmic reticulum</keyword>
<accession>A0A485PGD4</accession>
<keyword evidence="9 25" id="KW-0547">Nucleotide-binding</keyword>
<evidence type="ECO:0000256" key="14">
    <source>
        <dbReference type="ARBA" id="ARBA00022927"/>
    </source>
</evidence>
<dbReference type="FunFam" id="3.40.50.300:FF:000161">
    <property type="entry name" value="Small COPII coat GTPase"/>
    <property type="match status" value="1"/>
</dbReference>
<sequence>MSFIFEWIYNGFSSVLQFLGLYKKSGKLVFLGLDNAGKTTLLHMLKDDRLGQHVPTLHPTSEELTIAGMTFTTFDLGGHEQARRVWKNYLPAINGIVFLVDCADHPRLMESKVELNALMTDETISNVPILILGNKIDRTDAISEEKLREIFGLYGQTTGKGNVTLKELNARPMEVFMCSVLKRQGYGEGFRWLSQKHCSFNKVAEEADPPRPAELLLLLSCPAFRAHFARLFGGEAAEQWRFASAAPEDEVTEDEEEDQLRALGWFALLRVRPDSEEEEEEEEEERGPAVAVAPLGAVPKGAPLLACGSPFGAFCPDIFLNTLSRGVLSNAAGPLLLTDARCLPGTEGGGVFAARPAGALVALVAAPLCWKAREWVGLTLLCSAAPLLRAARAALGSLCPGTDALAALLPQELSAPWGLTPRDPGPPWAAAAVLVECGTVWGSGVTVAPRLVVTCRHVAPREAARVLVRATPPKSAAIWGQVVFATQETSPYDIAMVSLEEDLPDVSLPVPAEHFHEGEAVSVVGFGVFGQACGPSVTSGILSAVVQVDDTPVMLQTTCAVHGGSSGGPLFSTHRGDLLGIVASNTRDNNTGATYPHLNFSIPITVLQPALQRYSQTGDLGGLRELDSATEPVRVVWRLQRPLAEAPRSKL</sequence>
<dbReference type="InterPro" id="IPR006689">
    <property type="entry name" value="Small_GTPase_ARF/SAR"/>
</dbReference>
<dbReference type="SMART" id="SM00178">
    <property type="entry name" value="SAR"/>
    <property type="match status" value="1"/>
</dbReference>
<dbReference type="PROSITE" id="PS51422">
    <property type="entry name" value="SAR1"/>
    <property type="match status" value="1"/>
</dbReference>
<evidence type="ECO:0000256" key="6">
    <source>
        <dbReference type="ARBA" id="ARBA00008764"/>
    </source>
</evidence>
<dbReference type="GO" id="GO:0005829">
    <property type="term" value="C:cytosol"/>
    <property type="evidence" value="ECO:0007669"/>
    <property type="project" value="UniProtKB-SubCell"/>
</dbReference>
<comment type="function">
    <text evidence="22 24">Peroxisomal protease that mediates both the removal of the leader peptide from proteins containing a PTS2 target sequence and processes several PTS1-containing proteins. Catalyzes the processing of PTS1-proteins involved in the peroxisomal beta-oxidation of fatty acids.</text>
</comment>
<comment type="similarity">
    <text evidence="6 24">Belongs to the peptidase S1B family.</text>
</comment>
<dbReference type="GO" id="GO:0015031">
    <property type="term" value="P:protein transport"/>
    <property type="evidence" value="ECO:0007669"/>
    <property type="project" value="UniProtKB-KW"/>
</dbReference>
<evidence type="ECO:0000256" key="2">
    <source>
        <dbReference type="ARBA" id="ARBA00004406"/>
    </source>
</evidence>
<dbReference type="GO" id="GO:0031998">
    <property type="term" value="P:regulation of fatty acid beta-oxidation"/>
    <property type="evidence" value="ECO:0007669"/>
    <property type="project" value="TreeGrafter"/>
</dbReference>
<evidence type="ECO:0000256" key="26">
    <source>
        <dbReference type="PIRSR" id="PIRSR606689-2"/>
    </source>
</evidence>
<evidence type="ECO:0000256" key="24">
    <source>
        <dbReference type="PIRNR" id="PIRNR037989"/>
    </source>
</evidence>
<dbReference type="InterPro" id="IPR027417">
    <property type="entry name" value="P-loop_NTPase"/>
</dbReference>
<evidence type="ECO:0000256" key="3">
    <source>
        <dbReference type="ARBA" id="ARBA00004514"/>
    </source>
</evidence>
<keyword evidence="7" id="KW-0813">Transport</keyword>
<dbReference type="GO" id="GO:0016192">
    <property type="term" value="P:vesicle-mediated transport"/>
    <property type="evidence" value="ECO:0007669"/>
    <property type="project" value="UniProtKB-KW"/>
</dbReference>
<evidence type="ECO:0000313" key="28">
    <source>
        <dbReference type="Proteomes" id="UP000386466"/>
    </source>
</evidence>
<feature type="binding site" evidence="26">
    <location>
        <position position="39"/>
    </location>
    <ligand>
        <name>Mg(2+)</name>
        <dbReference type="ChEBI" id="CHEBI:18420"/>
    </ligand>
</feature>
<feature type="binding site" evidence="26">
    <location>
        <position position="56"/>
    </location>
    <ligand>
        <name>Mg(2+)</name>
        <dbReference type="ChEBI" id="CHEBI:18420"/>
    </ligand>
</feature>
<dbReference type="InterPro" id="IPR009003">
    <property type="entry name" value="Peptidase_S1_PA"/>
</dbReference>
<evidence type="ECO:0000256" key="11">
    <source>
        <dbReference type="ARBA" id="ARBA00022824"/>
    </source>
</evidence>
<dbReference type="GO" id="GO:0005525">
    <property type="term" value="F:GTP binding"/>
    <property type="evidence" value="ECO:0007669"/>
    <property type="project" value="UniProtKB-KW"/>
</dbReference>
<keyword evidence="19" id="KW-0458">Lysosome</keyword>
<evidence type="ECO:0000256" key="17">
    <source>
        <dbReference type="ARBA" id="ARBA00023136"/>
    </source>
</evidence>
<comment type="catalytic activity">
    <reaction evidence="21">
        <text>GTP + H2O = GDP + phosphate + H(+)</text>
        <dbReference type="Rhea" id="RHEA:19669"/>
        <dbReference type="ChEBI" id="CHEBI:15377"/>
        <dbReference type="ChEBI" id="CHEBI:15378"/>
        <dbReference type="ChEBI" id="CHEBI:37565"/>
        <dbReference type="ChEBI" id="CHEBI:43474"/>
        <dbReference type="ChEBI" id="CHEBI:58189"/>
        <dbReference type="EC" id="3.6.5.2"/>
    </reaction>
    <physiologicalReaction direction="left-to-right" evidence="21">
        <dbReference type="Rhea" id="RHEA:19670"/>
    </physiologicalReaction>
</comment>
<dbReference type="GO" id="GO:0046872">
    <property type="term" value="F:metal ion binding"/>
    <property type="evidence" value="ECO:0007669"/>
    <property type="project" value="UniProtKB-KW"/>
</dbReference>
<keyword evidence="16 25" id="KW-0342">GTP-binding</keyword>
<evidence type="ECO:0000256" key="9">
    <source>
        <dbReference type="ARBA" id="ARBA00022741"/>
    </source>
</evidence>
<evidence type="ECO:0000256" key="23">
    <source>
        <dbReference type="ARBA" id="ARBA00071396"/>
    </source>
</evidence>
<dbReference type="InterPro" id="IPR005225">
    <property type="entry name" value="Small_GTP-bd"/>
</dbReference>